<dbReference type="GO" id="GO:0016740">
    <property type="term" value="F:transferase activity"/>
    <property type="evidence" value="ECO:0007669"/>
    <property type="project" value="UniProtKB-KW"/>
</dbReference>
<keyword evidence="9" id="KW-1185">Reference proteome</keyword>
<comment type="subcellular location">
    <subcellularLocation>
        <location evidence="1">Cell membrane</location>
        <topology evidence="1">Multi-pass membrane protein</topology>
    </subcellularLocation>
</comment>
<dbReference type="InterPro" id="IPR017850">
    <property type="entry name" value="Alkaline_phosphatase_core_sf"/>
</dbReference>
<evidence type="ECO:0000256" key="4">
    <source>
        <dbReference type="ARBA" id="ARBA00022989"/>
    </source>
</evidence>
<accession>A0ABW0SPU1</accession>
<dbReference type="InterPro" id="IPR050448">
    <property type="entry name" value="OpgB/LTA_synthase_biosynth"/>
</dbReference>
<gene>
    <name evidence="8" type="ORF">ACFPN1_12810</name>
</gene>
<dbReference type="EC" id="2.7.8.-" evidence="8"/>
<dbReference type="Gene3D" id="3.40.720.10">
    <property type="entry name" value="Alkaline Phosphatase, subunit A"/>
    <property type="match status" value="1"/>
</dbReference>
<evidence type="ECO:0000259" key="7">
    <source>
        <dbReference type="Pfam" id="PF00884"/>
    </source>
</evidence>
<keyword evidence="8" id="KW-0808">Transferase</keyword>
<feature type="domain" description="Sulfatase N-terminal" evidence="7">
    <location>
        <begin position="250"/>
        <end position="535"/>
    </location>
</feature>
<dbReference type="Proteomes" id="UP001596036">
    <property type="component" value="Unassembled WGS sequence"/>
</dbReference>
<evidence type="ECO:0000313" key="8">
    <source>
        <dbReference type="EMBL" id="MFC5570943.1"/>
    </source>
</evidence>
<feature type="transmembrane region" description="Helical" evidence="6">
    <location>
        <begin position="127"/>
        <end position="145"/>
    </location>
</feature>
<reference evidence="9" key="1">
    <citation type="journal article" date="2019" name="Int. J. Syst. Evol. Microbiol.">
        <title>The Global Catalogue of Microorganisms (GCM) 10K type strain sequencing project: providing services to taxonomists for standard genome sequencing and annotation.</title>
        <authorList>
            <consortium name="The Broad Institute Genomics Platform"/>
            <consortium name="The Broad Institute Genome Sequencing Center for Infectious Disease"/>
            <person name="Wu L."/>
            <person name="Ma J."/>
        </authorList>
    </citation>
    <scope>NUCLEOTIDE SEQUENCE [LARGE SCALE GENOMIC DNA]</scope>
    <source>
        <strain evidence="9">KACC 11407</strain>
    </source>
</reference>
<organism evidence="8 9">
    <name type="scientific">Lysobacter yangpyeongensis</name>
    <dbReference type="NCBI Taxonomy" id="346182"/>
    <lineage>
        <taxon>Bacteria</taxon>
        <taxon>Pseudomonadati</taxon>
        <taxon>Pseudomonadota</taxon>
        <taxon>Gammaproteobacteria</taxon>
        <taxon>Lysobacterales</taxon>
        <taxon>Lysobacteraceae</taxon>
        <taxon>Lysobacter</taxon>
    </lineage>
</organism>
<keyword evidence="5 6" id="KW-0472">Membrane</keyword>
<dbReference type="PANTHER" id="PTHR47371">
    <property type="entry name" value="LIPOTEICHOIC ACID SYNTHASE"/>
    <property type="match status" value="1"/>
</dbReference>
<feature type="transmembrane region" description="Helical" evidence="6">
    <location>
        <begin position="70"/>
        <end position="89"/>
    </location>
</feature>
<evidence type="ECO:0000313" key="9">
    <source>
        <dbReference type="Proteomes" id="UP001596036"/>
    </source>
</evidence>
<feature type="transmembrane region" description="Helical" evidence="6">
    <location>
        <begin position="45"/>
        <end position="63"/>
    </location>
</feature>
<dbReference type="InterPro" id="IPR000917">
    <property type="entry name" value="Sulfatase_N"/>
</dbReference>
<dbReference type="SUPFAM" id="SSF53649">
    <property type="entry name" value="Alkaline phosphatase-like"/>
    <property type="match status" value="1"/>
</dbReference>
<name>A0ABW0SPU1_9GAMM</name>
<dbReference type="Pfam" id="PF00884">
    <property type="entry name" value="Sulfatase"/>
    <property type="match status" value="1"/>
</dbReference>
<sequence>MSGFLSLAPALLAGVLLLRLWSLWMAAAAQPLPWRDVAAALGEDLLVLGRSLPLLFLVSWPLLRLRNARWRIATLAVVWSAWLAVQVALEQYFLATRVPLGADLFGYSVQEIATTVAGGARMDAMTVAGWLLPLGALLTVLFVCAGHARPWRAKPAVIALLACALLWLVPLPSTLGRGGSEDLRNLACNKLGHFAGDSLRYWTELSPPAAVASAATPADAAADPGHPFLRREQAADVLGPYFAKGSAQPPHLVVIIVEGLGRSFSGPGAPRGSFTPFLDQLGERSLYWSNFLAPQGRTFGVLPSVFGSLPFADQGFAALGERMPAHAGLFNVLARQGYATRFYAGTDLAFDNERAFLQREGVQRIVDLTTFGPGYQRNPYSSWGYDDSALVARVLADGAVGGPQPTVTAIQTISMHTSYRFAGQDAWRRRFEQRLDELHVADADKPGYRAFADIYATILFTDDALRRYFEAAARTPGYDNTIFVITGDHRLPELPMDTRIERYHVPLIVFSPLLKRPARFGAVSSHLDITPSLLAFLAHNYGLQRPARVTWTGTGLDTGTAFGNQREIPLKHEKTTLSDFVAGPWFISRGDFYRLEDGLQPVPSDDAAARAQVVARFERYRQANAQFARTLQLSPEGDRPQLVPYAEAAPAVAEASATAALQRHTLHAHDVVAPDGADAGSVQVTADFTNGSDRASGPFVPLLVLSDAGGRERRESYAAALQLAPGASGQARFTLPLDGIESGQYFIAVLPTHPDSGKRVGEGAYRIPIKVRCCAPGGGARARP</sequence>
<protein>
    <submittedName>
        <fullName evidence="8">LTA synthase family protein</fullName>
        <ecNumber evidence="8">2.7.8.-</ecNumber>
    </submittedName>
</protein>
<keyword evidence="2" id="KW-1003">Cell membrane</keyword>
<comment type="caution">
    <text evidence="8">The sequence shown here is derived from an EMBL/GenBank/DDBJ whole genome shotgun (WGS) entry which is preliminary data.</text>
</comment>
<dbReference type="CDD" id="cd16015">
    <property type="entry name" value="LTA_synthase"/>
    <property type="match status" value="1"/>
</dbReference>
<evidence type="ECO:0000256" key="2">
    <source>
        <dbReference type="ARBA" id="ARBA00022475"/>
    </source>
</evidence>
<evidence type="ECO:0000256" key="5">
    <source>
        <dbReference type="ARBA" id="ARBA00023136"/>
    </source>
</evidence>
<evidence type="ECO:0000256" key="3">
    <source>
        <dbReference type="ARBA" id="ARBA00022692"/>
    </source>
</evidence>
<keyword evidence="4 6" id="KW-1133">Transmembrane helix</keyword>
<keyword evidence="3 6" id="KW-0812">Transmembrane</keyword>
<proteinExistence type="predicted"/>
<feature type="transmembrane region" description="Helical" evidence="6">
    <location>
        <begin position="157"/>
        <end position="175"/>
    </location>
</feature>
<dbReference type="EMBL" id="JBHSNM010000004">
    <property type="protein sequence ID" value="MFC5570943.1"/>
    <property type="molecule type" value="Genomic_DNA"/>
</dbReference>
<evidence type="ECO:0000256" key="1">
    <source>
        <dbReference type="ARBA" id="ARBA00004651"/>
    </source>
</evidence>
<dbReference type="PANTHER" id="PTHR47371:SF3">
    <property type="entry name" value="PHOSPHOGLYCEROL TRANSFERASE I"/>
    <property type="match status" value="1"/>
</dbReference>
<evidence type="ECO:0000256" key="6">
    <source>
        <dbReference type="SAM" id="Phobius"/>
    </source>
</evidence>
<dbReference type="RefSeq" id="WP_386755464.1">
    <property type="nucleotide sequence ID" value="NZ_JBHSNM010000004.1"/>
</dbReference>